<name>A0ACA9S2Y9_9GLOM</name>
<keyword evidence="2" id="KW-1185">Reference proteome</keyword>
<proteinExistence type="predicted"/>
<organism evidence="1 2">
    <name type="scientific">Racocetra persica</name>
    <dbReference type="NCBI Taxonomy" id="160502"/>
    <lineage>
        <taxon>Eukaryota</taxon>
        <taxon>Fungi</taxon>
        <taxon>Fungi incertae sedis</taxon>
        <taxon>Mucoromycota</taxon>
        <taxon>Glomeromycotina</taxon>
        <taxon>Glomeromycetes</taxon>
        <taxon>Diversisporales</taxon>
        <taxon>Gigasporaceae</taxon>
        <taxon>Racocetra</taxon>
    </lineage>
</organism>
<evidence type="ECO:0000313" key="1">
    <source>
        <dbReference type="EMBL" id="CAG8824489.1"/>
    </source>
</evidence>
<dbReference type="EMBL" id="CAJVQC010089020">
    <property type="protein sequence ID" value="CAG8824489.1"/>
    <property type="molecule type" value="Genomic_DNA"/>
</dbReference>
<evidence type="ECO:0000313" key="2">
    <source>
        <dbReference type="Proteomes" id="UP000789920"/>
    </source>
</evidence>
<gene>
    <name evidence="1" type="ORF">RPERSI_LOCUS26261</name>
</gene>
<feature type="non-terminal residue" evidence="1">
    <location>
        <position position="56"/>
    </location>
</feature>
<comment type="caution">
    <text evidence="1">The sequence shown here is derived from an EMBL/GenBank/DDBJ whole genome shotgun (WGS) entry which is preliminary data.</text>
</comment>
<protein>
    <submittedName>
        <fullName evidence="1">7378_t:CDS:1</fullName>
    </submittedName>
</protein>
<sequence>MSLEQQTAQNTTSQIQISQSEASQIQEQENIDYLQERFTNEFTHYEKESNFLKKIT</sequence>
<dbReference type="Proteomes" id="UP000789920">
    <property type="component" value="Unassembled WGS sequence"/>
</dbReference>
<accession>A0ACA9S2Y9</accession>
<reference evidence="1" key="1">
    <citation type="submission" date="2021-06" db="EMBL/GenBank/DDBJ databases">
        <authorList>
            <person name="Kallberg Y."/>
            <person name="Tangrot J."/>
            <person name="Rosling A."/>
        </authorList>
    </citation>
    <scope>NUCLEOTIDE SEQUENCE</scope>
    <source>
        <strain evidence="1">MA461A</strain>
    </source>
</reference>